<organism evidence="1">
    <name type="scientific">Oryza glumipatula</name>
    <dbReference type="NCBI Taxonomy" id="40148"/>
    <lineage>
        <taxon>Eukaryota</taxon>
        <taxon>Viridiplantae</taxon>
        <taxon>Streptophyta</taxon>
        <taxon>Embryophyta</taxon>
        <taxon>Tracheophyta</taxon>
        <taxon>Spermatophyta</taxon>
        <taxon>Magnoliopsida</taxon>
        <taxon>Liliopsida</taxon>
        <taxon>Poales</taxon>
        <taxon>Poaceae</taxon>
        <taxon>BOP clade</taxon>
        <taxon>Oryzoideae</taxon>
        <taxon>Oryzeae</taxon>
        <taxon>Oryzinae</taxon>
        <taxon>Oryza</taxon>
    </lineage>
</organism>
<dbReference type="Gramene" id="OGLUM07G04780.1">
    <property type="protein sequence ID" value="OGLUM07G04780.1"/>
    <property type="gene ID" value="OGLUM07G04780"/>
</dbReference>
<sequence>MELLKETKEHTRHGLPKRLGEIKKRDEKIGIWGYGTISPMRSTPLSLTLWAHQEAPVRLGHPTHTNSSSSY</sequence>
<dbReference type="AlphaFoldDB" id="A0A0E0AGJ3"/>
<evidence type="ECO:0000313" key="2">
    <source>
        <dbReference type="Proteomes" id="UP000026961"/>
    </source>
</evidence>
<protein>
    <submittedName>
        <fullName evidence="1">Uncharacterized protein</fullName>
    </submittedName>
</protein>
<reference evidence="1" key="1">
    <citation type="submission" date="2015-04" db="UniProtKB">
        <authorList>
            <consortium name="EnsemblPlants"/>
        </authorList>
    </citation>
    <scope>IDENTIFICATION</scope>
</reference>
<proteinExistence type="predicted"/>
<dbReference type="HOGENOM" id="CLU_2744144_0_0_1"/>
<keyword evidence="2" id="KW-1185">Reference proteome</keyword>
<accession>A0A0E0AGJ3</accession>
<name>A0A0E0AGJ3_9ORYZ</name>
<reference evidence="1" key="2">
    <citation type="submission" date="2018-05" db="EMBL/GenBank/DDBJ databases">
        <title>OgluRS3 (Oryza glumaepatula Reference Sequence Version 3).</title>
        <authorList>
            <person name="Zhang J."/>
            <person name="Kudrna D."/>
            <person name="Lee S."/>
            <person name="Talag J."/>
            <person name="Welchert J."/>
            <person name="Wing R.A."/>
        </authorList>
    </citation>
    <scope>NUCLEOTIDE SEQUENCE [LARGE SCALE GENOMIC DNA]</scope>
</reference>
<evidence type="ECO:0000313" key="1">
    <source>
        <dbReference type="EnsemblPlants" id="OGLUM07G04780.1"/>
    </source>
</evidence>
<dbReference type="Proteomes" id="UP000026961">
    <property type="component" value="Chromosome 7"/>
</dbReference>
<dbReference type="EnsemblPlants" id="OGLUM07G04780.1">
    <property type="protein sequence ID" value="OGLUM07G04780.1"/>
    <property type="gene ID" value="OGLUM07G04780"/>
</dbReference>